<comment type="subunit">
    <text evidence="9">Alpha(8)-beta(8). The alpha component is a flavoprotein, the beta component is a hemoprotein.</text>
</comment>
<dbReference type="InterPro" id="IPR008254">
    <property type="entry name" value="Flavodoxin/NO_synth"/>
</dbReference>
<dbReference type="CDD" id="cd06199">
    <property type="entry name" value="SiR"/>
    <property type="match status" value="1"/>
</dbReference>
<dbReference type="PANTHER" id="PTHR19384">
    <property type="entry name" value="NITRIC OXIDE SYNTHASE-RELATED"/>
    <property type="match status" value="1"/>
</dbReference>
<dbReference type="RefSeq" id="WP_221048737.1">
    <property type="nucleotide sequence ID" value="NZ_AP019782.1"/>
</dbReference>
<dbReference type="Proteomes" id="UP000824988">
    <property type="component" value="Chromosome"/>
</dbReference>
<evidence type="ECO:0000256" key="3">
    <source>
        <dbReference type="ARBA" id="ARBA00022827"/>
    </source>
</evidence>
<evidence type="ECO:0000256" key="8">
    <source>
        <dbReference type="ARBA" id="ARBA00052219"/>
    </source>
</evidence>
<keyword evidence="7 9" id="KW-0198">Cysteine biosynthesis</keyword>
<dbReference type="InterPro" id="IPR010199">
    <property type="entry name" value="CysJ"/>
</dbReference>
<dbReference type="InterPro" id="IPR003097">
    <property type="entry name" value="CysJ-like_FAD-binding"/>
</dbReference>
<accession>A0A8D4VNU6</accession>
<keyword evidence="2 9" id="KW-0288">FMN</keyword>
<comment type="cofactor">
    <cofactor evidence="9">
        <name>FMN</name>
        <dbReference type="ChEBI" id="CHEBI:58210"/>
    </cofactor>
    <text evidence="9">Binds 1 FMN per subunit.</text>
</comment>
<keyword evidence="9" id="KW-0813">Transport</keyword>
<keyword evidence="6 9" id="KW-0560">Oxidoreductase</keyword>
<dbReference type="PIRSF" id="PIRSF000207">
    <property type="entry name" value="SiR-FP_CysJ"/>
    <property type="match status" value="1"/>
</dbReference>
<comment type="pathway">
    <text evidence="9">Sulfur metabolism; hydrogen sulfide biosynthesis; hydrogen sulfide from sulfite (NADPH route): step 1/1.</text>
</comment>
<evidence type="ECO:0000256" key="1">
    <source>
        <dbReference type="ARBA" id="ARBA00022630"/>
    </source>
</evidence>
<comment type="cofactor">
    <cofactor evidence="9">
        <name>FAD</name>
        <dbReference type="ChEBI" id="CHEBI:57692"/>
    </cofactor>
    <text evidence="9">Binds 1 FAD per subunit.</text>
</comment>
<dbReference type="InterPro" id="IPR017927">
    <property type="entry name" value="FAD-bd_FR_type"/>
</dbReference>
<dbReference type="GO" id="GO:0004783">
    <property type="term" value="F:sulfite reductase (NADPH) activity"/>
    <property type="evidence" value="ECO:0007669"/>
    <property type="project" value="UniProtKB-EC"/>
</dbReference>
<keyword evidence="13" id="KW-1185">Reference proteome</keyword>
<evidence type="ECO:0000256" key="5">
    <source>
        <dbReference type="ARBA" id="ARBA00022982"/>
    </source>
</evidence>
<dbReference type="EMBL" id="AP019782">
    <property type="protein sequence ID" value="BBL70942.1"/>
    <property type="molecule type" value="Genomic_DNA"/>
</dbReference>
<evidence type="ECO:0000256" key="6">
    <source>
        <dbReference type="ARBA" id="ARBA00023002"/>
    </source>
</evidence>
<proteinExistence type="predicted"/>
<dbReference type="EC" id="1.8.1.2" evidence="9"/>
<dbReference type="KEGG" id="moz:MoryE10_15480"/>
<evidence type="ECO:0000256" key="2">
    <source>
        <dbReference type="ARBA" id="ARBA00022643"/>
    </source>
</evidence>
<evidence type="ECO:0000259" key="10">
    <source>
        <dbReference type="PROSITE" id="PS50902"/>
    </source>
</evidence>
<dbReference type="PROSITE" id="PS00777">
    <property type="entry name" value="GH11_2"/>
    <property type="match status" value="1"/>
</dbReference>
<protein>
    <recommendedName>
        <fullName evidence="9">Sulfite reductase [NADPH] flavoprotein alpha-component</fullName>
        <shortName evidence="9">SiR-FP</shortName>
        <ecNumber evidence="9">1.8.1.2</ecNumber>
    </recommendedName>
</protein>
<feature type="domain" description="FAD-binding FR-type" evidence="11">
    <location>
        <begin position="225"/>
        <end position="443"/>
    </location>
</feature>
<keyword evidence="4 9" id="KW-0521">NADP</keyword>
<reference evidence="12" key="1">
    <citation type="submission" date="2019-06" db="EMBL/GenBank/DDBJ databases">
        <title>Complete genome sequence of Methylogaea oryzae strain JCM16910.</title>
        <authorList>
            <person name="Asakawa S."/>
        </authorList>
    </citation>
    <scope>NUCLEOTIDE SEQUENCE</scope>
    <source>
        <strain evidence="12">E10</strain>
    </source>
</reference>
<comment type="function">
    <text evidence="9">Component of the sulfite reductase complex that catalyzes the 6-electron reduction of sulfite to sulfide. This is one of several activities required for the biosynthesis of L-cysteine from sulfate. The flavoprotein component catalyzes the electron flow from NADPH -&gt; FAD -&gt; FMN to the hemoprotein component.</text>
</comment>
<organism evidence="12 13">
    <name type="scientific">Methylogaea oryzae</name>
    <dbReference type="NCBI Taxonomy" id="1295382"/>
    <lineage>
        <taxon>Bacteria</taxon>
        <taxon>Pseudomonadati</taxon>
        <taxon>Pseudomonadota</taxon>
        <taxon>Gammaproteobacteria</taxon>
        <taxon>Methylococcales</taxon>
        <taxon>Methylococcaceae</taxon>
        <taxon>Methylogaea</taxon>
    </lineage>
</organism>
<keyword evidence="5 9" id="KW-0249">Electron transport</keyword>
<dbReference type="Pfam" id="PF00258">
    <property type="entry name" value="Flavodoxin_1"/>
    <property type="match status" value="1"/>
</dbReference>
<keyword evidence="9" id="KW-0028">Amino-acid biosynthesis</keyword>
<evidence type="ECO:0000313" key="13">
    <source>
        <dbReference type="Proteomes" id="UP000824988"/>
    </source>
</evidence>
<dbReference type="Pfam" id="PF00175">
    <property type="entry name" value="NAD_binding_1"/>
    <property type="match status" value="1"/>
</dbReference>
<dbReference type="Pfam" id="PF00667">
    <property type="entry name" value="FAD_binding_1"/>
    <property type="match status" value="1"/>
</dbReference>
<dbReference type="InterPro" id="IPR001433">
    <property type="entry name" value="OxRdtase_FAD/NAD-bd"/>
</dbReference>
<evidence type="ECO:0000256" key="4">
    <source>
        <dbReference type="ARBA" id="ARBA00022857"/>
    </source>
</evidence>
<evidence type="ECO:0000256" key="9">
    <source>
        <dbReference type="PIRNR" id="PIRNR000207"/>
    </source>
</evidence>
<dbReference type="GO" id="GO:0050660">
    <property type="term" value="F:flavin adenine dinucleotide binding"/>
    <property type="evidence" value="ECO:0007669"/>
    <property type="project" value="InterPro"/>
</dbReference>
<dbReference type="FunFam" id="3.40.50.80:FF:000001">
    <property type="entry name" value="NADPH--cytochrome P450 reductase 1"/>
    <property type="match status" value="1"/>
</dbReference>
<dbReference type="AlphaFoldDB" id="A0A8D4VNU6"/>
<name>A0A8D4VNU6_9GAMM</name>
<dbReference type="GO" id="GO:0019344">
    <property type="term" value="P:cysteine biosynthetic process"/>
    <property type="evidence" value="ECO:0007669"/>
    <property type="project" value="UniProtKB-KW"/>
</dbReference>
<dbReference type="GO" id="GO:0010181">
    <property type="term" value="F:FMN binding"/>
    <property type="evidence" value="ECO:0007669"/>
    <property type="project" value="InterPro"/>
</dbReference>
<keyword evidence="3 9" id="KW-0274">FAD</keyword>
<dbReference type="PROSITE" id="PS50902">
    <property type="entry name" value="FLAVODOXIN_LIKE"/>
    <property type="match status" value="1"/>
</dbReference>
<comment type="catalytic activity">
    <reaction evidence="8 9">
        <text>hydrogen sulfide + 3 NADP(+) + 3 H2O = sulfite + 3 NADPH + 4 H(+)</text>
        <dbReference type="Rhea" id="RHEA:13801"/>
        <dbReference type="ChEBI" id="CHEBI:15377"/>
        <dbReference type="ChEBI" id="CHEBI:15378"/>
        <dbReference type="ChEBI" id="CHEBI:17359"/>
        <dbReference type="ChEBI" id="CHEBI:29919"/>
        <dbReference type="ChEBI" id="CHEBI:57783"/>
        <dbReference type="ChEBI" id="CHEBI:58349"/>
        <dbReference type="EC" id="1.8.1.2"/>
    </reaction>
</comment>
<evidence type="ECO:0000256" key="7">
    <source>
        <dbReference type="ARBA" id="ARBA00023192"/>
    </source>
</evidence>
<keyword evidence="1 9" id="KW-0285">Flavoprotein</keyword>
<dbReference type="PANTHER" id="PTHR19384:SF128">
    <property type="entry name" value="NADPH OXIDOREDUCTASE A"/>
    <property type="match status" value="1"/>
</dbReference>
<gene>
    <name evidence="12" type="primary">cysJ</name>
    <name evidence="12" type="ORF">MoryE10_15480</name>
</gene>
<sequence length="594" mass="65209">MNRSPGPLSPAQQEALARLLEGISPDQVLWLAGYFAGLDQGRLQAAPAPRPAEAAPAVTVLFGSQTGNAERLARSLRSRLTEAGFDARAVSMDSYKTAELKRERCLIVVVSTYGEGEPPDGAKAFHEWLLGKRAPQLAGLRYAVLALGDSSYEYFCKTGRDFDERLASLGAAPLLARVDCDLDYEETATAWADGLLASLGRSDTAGARSPVVAAPAEASPAYSKQRPFPARLLENIRLTGRGSSKEVRHIELSLADSGLSYEPGDALGVVPRNWPERVDQLIAALGFSAEAAVPGADGVDVALRQALLGDYEITTLTRPFLQKYAELCGSADLTELLKPENRTALRDFVYGREILDVVRDYPTPGMAPERFVGLLRKLPPRLYSIASSQRADPDEVHLTVGVVRYRSHGLARQGVASAFLADRVAEGETVPVYVHSNPHFRLPSDPNAPIVMVGPGTGVAPFRAFMAEREALGAAGRNWLFFGDRNFDSDFLYQREWLEYRRSGLLTRLDVAFSRDDESRVYVQQRMLEHSRLLYAWLEEGAYFYVCGDAERMAPDVHEALLAVVRKEGGQGNGSAEDYVQQLHAAKRYQRDVY</sequence>
<evidence type="ECO:0000259" key="11">
    <source>
        <dbReference type="PROSITE" id="PS51384"/>
    </source>
</evidence>
<dbReference type="NCBIfam" id="TIGR01931">
    <property type="entry name" value="cysJ"/>
    <property type="match status" value="1"/>
</dbReference>
<dbReference type="GO" id="GO:0005829">
    <property type="term" value="C:cytosol"/>
    <property type="evidence" value="ECO:0007669"/>
    <property type="project" value="TreeGrafter"/>
</dbReference>
<feature type="domain" description="Flavodoxin-like" evidence="10">
    <location>
        <begin position="58"/>
        <end position="196"/>
    </location>
</feature>
<dbReference type="InterPro" id="IPR033119">
    <property type="entry name" value="GH11_AS_2"/>
</dbReference>
<dbReference type="PROSITE" id="PS51384">
    <property type="entry name" value="FAD_FR"/>
    <property type="match status" value="1"/>
</dbReference>
<evidence type="ECO:0000313" key="12">
    <source>
        <dbReference type="EMBL" id="BBL70942.1"/>
    </source>
</evidence>